<evidence type="ECO:0000313" key="1">
    <source>
        <dbReference type="EMBL" id="KAI4303999.1"/>
    </source>
</evidence>
<protein>
    <submittedName>
        <fullName evidence="1">Uncharacterized protein</fullName>
    </submittedName>
</protein>
<accession>A0ACB9L394</accession>
<keyword evidence="2" id="KW-1185">Reference proteome</keyword>
<reference evidence="2" key="1">
    <citation type="journal article" date="2023" name="Front. Plant Sci.">
        <title>Chromosomal-level genome assembly of Melastoma candidum provides insights into trichome evolution.</title>
        <authorList>
            <person name="Zhong Y."/>
            <person name="Wu W."/>
            <person name="Sun C."/>
            <person name="Zou P."/>
            <person name="Liu Y."/>
            <person name="Dai S."/>
            <person name="Zhou R."/>
        </authorList>
    </citation>
    <scope>NUCLEOTIDE SEQUENCE [LARGE SCALE GENOMIC DNA]</scope>
</reference>
<proteinExistence type="predicted"/>
<name>A0ACB9L394_9MYRT</name>
<sequence>MGVSGNIRMYPIYTKGAALTPNAASSSPDRQEYLSFDITHITWKMGSRKAGKVCDSISTQESDLQCYRKQSQSARIGFEIPVINLWEVDGPGRLDVVSRVLSAASEVGFFQVVNHGIGRELLERMLESNWTFHEMERELRASYYSRDPEKKVRLSSNFDLYRSKYANWRDTLVCVMGPQGLGPLELPPVCRDVIMEYSKAVKALGMTLFELLSEGLGLERNYLKDMECGKGHAILCHYYPPCPEPHLTMGTTRHSDPAFLTILLQDNMGGLEVLYRDRWVKVLPLPGALIVNIGDLLQLLSNDVYKSVVHRVRANLVGPRLSVAFFFRHYLWPSTRKYGPIKEILSEHRPALYKEITIDDFSDEYYSRGLGDKRKSVLEHFRLQT</sequence>
<comment type="caution">
    <text evidence="1">The sequence shown here is derived from an EMBL/GenBank/DDBJ whole genome shotgun (WGS) entry which is preliminary data.</text>
</comment>
<dbReference type="Proteomes" id="UP001057402">
    <property type="component" value="Chromosome 12"/>
</dbReference>
<gene>
    <name evidence="1" type="ORF">MLD38_039571</name>
</gene>
<organism evidence="1 2">
    <name type="scientific">Melastoma candidum</name>
    <dbReference type="NCBI Taxonomy" id="119954"/>
    <lineage>
        <taxon>Eukaryota</taxon>
        <taxon>Viridiplantae</taxon>
        <taxon>Streptophyta</taxon>
        <taxon>Embryophyta</taxon>
        <taxon>Tracheophyta</taxon>
        <taxon>Spermatophyta</taxon>
        <taxon>Magnoliopsida</taxon>
        <taxon>eudicotyledons</taxon>
        <taxon>Gunneridae</taxon>
        <taxon>Pentapetalae</taxon>
        <taxon>rosids</taxon>
        <taxon>malvids</taxon>
        <taxon>Myrtales</taxon>
        <taxon>Melastomataceae</taxon>
        <taxon>Melastomatoideae</taxon>
        <taxon>Melastomateae</taxon>
        <taxon>Melastoma</taxon>
    </lineage>
</organism>
<dbReference type="EMBL" id="CM042891">
    <property type="protein sequence ID" value="KAI4303999.1"/>
    <property type="molecule type" value="Genomic_DNA"/>
</dbReference>
<evidence type="ECO:0000313" key="2">
    <source>
        <dbReference type="Proteomes" id="UP001057402"/>
    </source>
</evidence>